<keyword evidence="3" id="KW-1185">Reference proteome</keyword>
<sequence>MQVGREINQIDVASEGMPMPMERDVQEQVVAKTLEKEEQFFELSRALSVLASASSVSGKYENFLRLVNKEGSASRNSTGIAEYACVAGLYTAVTILMGNQEQDEFDDLTLEDFYAQTLAKCMKLGKRNKVLKDQVDTLTYELQSKTECTSHEIEVLENVRQCLNDKVVFLEKEVNDVKEKMKSTLDKLRLAKLDVVSSQQKLEKFCHGAKNIDKMLCMGKTDSGKKDLGYEESLPSTKTPQITKFVKATAATSFPKHNMISTTHDHAQRVSYSQIYYCSLCGRKGHIASYCRFIGPYQSYVHPFNGYRYNSITMSTNVKRENVSR</sequence>
<keyword evidence="1" id="KW-0175">Coiled coil</keyword>
<feature type="coiled-coil region" evidence="1">
    <location>
        <begin position="153"/>
        <end position="187"/>
    </location>
</feature>
<dbReference type="EMBL" id="JACGCM010001097">
    <property type="protein sequence ID" value="KAF6161761.1"/>
    <property type="molecule type" value="Genomic_DNA"/>
</dbReference>
<comment type="caution">
    <text evidence="2">The sequence shown here is derived from an EMBL/GenBank/DDBJ whole genome shotgun (WGS) entry which is preliminary data.</text>
</comment>
<dbReference type="Proteomes" id="UP000541444">
    <property type="component" value="Unassembled WGS sequence"/>
</dbReference>
<organism evidence="2 3">
    <name type="scientific">Kingdonia uniflora</name>
    <dbReference type="NCBI Taxonomy" id="39325"/>
    <lineage>
        <taxon>Eukaryota</taxon>
        <taxon>Viridiplantae</taxon>
        <taxon>Streptophyta</taxon>
        <taxon>Embryophyta</taxon>
        <taxon>Tracheophyta</taxon>
        <taxon>Spermatophyta</taxon>
        <taxon>Magnoliopsida</taxon>
        <taxon>Ranunculales</taxon>
        <taxon>Circaeasteraceae</taxon>
        <taxon>Kingdonia</taxon>
    </lineage>
</organism>
<dbReference type="AlphaFoldDB" id="A0A7J7N3H4"/>
<gene>
    <name evidence="2" type="ORF">GIB67_013838</name>
</gene>
<protein>
    <recommendedName>
        <fullName evidence="4">CCHC-type domain-containing protein</fullName>
    </recommendedName>
</protein>
<accession>A0A7J7N3H4</accession>
<evidence type="ECO:0000256" key="1">
    <source>
        <dbReference type="SAM" id="Coils"/>
    </source>
</evidence>
<proteinExistence type="predicted"/>
<evidence type="ECO:0000313" key="3">
    <source>
        <dbReference type="Proteomes" id="UP000541444"/>
    </source>
</evidence>
<evidence type="ECO:0000313" key="2">
    <source>
        <dbReference type="EMBL" id="KAF6161761.1"/>
    </source>
</evidence>
<dbReference type="OrthoDB" id="377534at2759"/>
<reference evidence="2 3" key="1">
    <citation type="journal article" date="2020" name="IScience">
        <title>Genome Sequencing of the Endangered Kingdonia uniflora (Circaeasteraceae, Ranunculales) Reveals Potential Mechanisms of Evolutionary Specialization.</title>
        <authorList>
            <person name="Sun Y."/>
            <person name="Deng T."/>
            <person name="Zhang A."/>
            <person name="Moore M.J."/>
            <person name="Landis J.B."/>
            <person name="Lin N."/>
            <person name="Zhang H."/>
            <person name="Zhang X."/>
            <person name="Huang J."/>
            <person name="Zhang X."/>
            <person name="Sun H."/>
            <person name="Wang H."/>
        </authorList>
    </citation>
    <scope>NUCLEOTIDE SEQUENCE [LARGE SCALE GENOMIC DNA]</scope>
    <source>
        <strain evidence="2">TB1705</strain>
        <tissue evidence="2">Leaf</tissue>
    </source>
</reference>
<name>A0A7J7N3H4_9MAGN</name>
<evidence type="ECO:0008006" key="4">
    <source>
        <dbReference type="Google" id="ProtNLM"/>
    </source>
</evidence>